<keyword evidence="2" id="KW-1134">Transmembrane beta strand</keyword>
<dbReference type="InterPro" id="IPR010131">
    <property type="entry name" value="MdtP/NodT-like"/>
</dbReference>
<comment type="caution">
    <text evidence="4">The sequence shown here is derived from an EMBL/GenBank/DDBJ whole genome shotgun (WGS) entry which is preliminary data.</text>
</comment>
<comment type="subcellular location">
    <subcellularLocation>
        <location evidence="2">Cell outer membrane</location>
        <topology evidence="2">Lipid-anchor</topology>
    </subcellularLocation>
</comment>
<dbReference type="Gene3D" id="1.20.1600.10">
    <property type="entry name" value="Outer membrane efflux proteins (OEP)"/>
    <property type="match status" value="1"/>
</dbReference>
<keyword evidence="2" id="KW-0812">Transmembrane</keyword>
<reference evidence="4 5" key="1">
    <citation type="submission" date="2023-07" db="EMBL/GenBank/DDBJ databases">
        <title>Sorghum-associated microbial communities from plants grown in Nebraska, USA.</title>
        <authorList>
            <person name="Schachtman D."/>
        </authorList>
    </citation>
    <scope>NUCLEOTIDE SEQUENCE [LARGE SCALE GENOMIC DNA]</scope>
    <source>
        <strain evidence="4 5">BE107</strain>
    </source>
</reference>
<dbReference type="PROSITE" id="PS51257">
    <property type="entry name" value="PROKAR_LIPOPROTEIN"/>
    <property type="match status" value="1"/>
</dbReference>
<keyword evidence="2 4" id="KW-0449">Lipoprotein</keyword>
<accession>A0ABU1RPP2</accession>
<name>A0ABU1RPP2_9GAMM</name>
<feature type="region of interest" description="Disordered" evidence="3">
    <location>
        <begin position="36"/>
        <end position="56"/>
    </location>
</feature>
<evidence type="ECO:0000256" key="1">
    <source>
        <dbReference type="ARBA" id="ARBA00007613"/>
    </source>
</evidence>
<feature type="signal peptide" evidence="2">
    <location>
        <begin position="1"/>
        <end position="16"/>
    </location>
</feature>
<dbReference type="EMBL" id="JAVDTT010000001">
    <property type="protein sequence ID" value="MDR6840582.1"/>
    <property type="molecule type" value="Genomic_DNA"/>
</dbReference>
<protein>
    <submittedName>
        <fullName evidence="4">NodT family efflux transporter outer membrane factor (OMF) lipoprotein</fullName>
    </submittedName>
</protein>
<keyword evidence="2" id="KW-0472">Membrane</keyword>
<dbReference type="NCBIfam" id="TIGR01845">
    <property type="entry name" value="outer_NodT"/>
    <property type="match status" value="1"/>
</dbReference>
<gene>
    <name evidence="4" type="ORF">J2W94_000846</name>
</gene>
<keyword evidence="2" id="KW-0564">Palmitate</keyword>
<dbReference type="RefSeq" id="WP_310090481.1">
    <property type="nucleotide sequence ID" value="NZ_JAVDTT010000001.1"/>
</dbReference>
<evidence type="ECO:0000256" key="2">
    <source>
        <dbReference type="RuleBase" id="RU362097"/>
    </source>
</evidence>
<feature type="region of interest" description="Disordered" evidence="3">
    <location>
        <begin position="115"/>
        <end position="140"/>
    </location>
</feature>
<dbReference type="Proteomes" id="UP001254759">
    <property type="component" value="Unassembled WGS sequence"/>
</dbReference>
<organism evidence="4 5">
    <name type="scientific">Pseudoxanthomonas sacheonensis</name>
    <dbReference type="NCBI Taxonomy" id="443615"/>
    <lineage>
        <taxon>Bacteria</taxon>
        <taxon>Pseudomonadati</taxon>
        <taxon>Pseudomonadota</taxon>
        <taxon>Gammaproteobacteria</taxon>
        <taxon>Lysobacterales</taxon>
        <taxon>Lysobacteraceae</taxon>
        <taxon>Pseudoxanthomonas</taxon>
    </lineage>
</organism>
<dbReference type="PANTHER" id="PTHR30203:SF25">
    <property type="entry name" value="OUTER MEMBRANE PROTEIN-RELATED"/>
    <property type="match status" value="1"/>
</dbReference>
<feature type="compositionally biased region" description="Low complexity" evidence="3">
    <location>
        <begin position="115"/>
        <end position="127"/>
    </location>
</feature>
<dbReference type="Pfam" id="PF02321">
    <property type="entry name" value="OEP"/>
    <property type="match status" value="2"/>
</dbReference>
<dbReference type="Gene3D" id="2.20.200.10">
    <property type="entry name" value="Outer membrane efflux proteins (OEP)"/>
    <property type="match status" value="1"/>
</dbReference>
<proteinExistence type="inferred from homology"/>
<dbReference type="InterPro" id="IPR003423">
    <property type="entry name" value="OMP_efflux"/>
</dbReference>
<dbReference type="SUPFAM" id="SSF56954">
    <property type="entry name" value="Outer membrane efflux proteins (OEP)"/>
    <property type="match status" value="1"/>
</dbReference>
<feature type="chain" id="PRO_5044954714" evidence="2">
    <location>
        <begin position="17"/>
        <end position="490"/>
    </location>
</feature>
<dbReference type="PANTHER" id="PTHR30203">
    <property type="entry name" value="OUTER MEMBRANE CATION EFFLUX PROTEIN"/>
    <property type="match status" value="1"/>
</dbReference>
<evidence type="ECO:0000313" key="5">
    <source>
        <dbReference type="Proteomes" id="UP001254759"/>
    </source>
</evidence>
<comment type="similarity">
    <text evidence="1 2">Belongs to the outer membrane factor (OMF) (TC 1.B.17) family.</text>
</comment>
<sequence length="490" mass="52173">MVIRTLTVAVASVLLAACTVGPDYVRPNLPAVDQFSNSVPSNGVPSNGAPPQTAQTATPSVDVEFWRSFGDPVLEQLVDEALLSNHDLRIALAHYEQANALLRNSKYDRLPTLGASAEASDARSSSDQMPGVDRPGRDNDQYSAGISALWELDFFGRIRRSIEAQRAETEASAADLAAAQVVLVGDVAETYFRLRGLQEQLRIAQQNADNQAQTLRLINLRSSAGLSSSFEVDRASTQLENTRSRVPALQSAIAVATHRIAVLVGKTPETVLAGLDTATPLPSLPETIAAGTPADLLRRRPDVTAAERRLGAATARIGVATADLFPRFTLGGLIGTQALDAGALFERDSETRLISLGIDGSFLNVGRVRSRIAAANAATAADLAAYEQTVLLALEETENALVRVSRSTEENAHLERAAAAGARATATARLRYDNGAIDVLDVLEAERASLQAEDEFAQGRVRNTVAVVSLYKALAGGWPQYVPKESTASR</sequence>
<evidence type="ECO:0000313" key="4">
    <source>
        <dbReference type="EMBL" id="MDR6840582.1"/>
    </source>
</evidence>
<keyword evidence="5" id="KW-1185">Reference proteome</keyword>
<evidence type="ECO:0000256" key="3">
    <source>
        <dbReference type="SAM" id="MobiDB-lite"/>
    </source>
</evidence>
<keyword evidence="2" id="KW-0732">Signal</keyword>
<feature type="compositionally biased region" description="Low complexity" evidence="3">
    <location>
        <begin position="36"/>
        <end position="47"/>
    </location>
</feature>